<dbReference type="Proteomes" id="UP001501585">
    <property type="component" value="Unassembled WGS sequence"/>
</dbReference>
<reference evidence="2 3" key="1">
    <citation type="journal article" date="2019" name="Int. J. Syst. Evol. Microbiol.">
        <title>The Global Catalogue of Microorganisms (GCM) 10K type strain sequencing project: providing services to taxonomists for standard genome sequencing and annotation.</title>
        <authorList>
            <consortium name="The Broad Institute Genomics Platform"/>
            <consortium name="The Broad Institute Genome Sequencing Center for Infectious Disease"/>
            <person name="Wu L."/>
            <person name="Ma J."/>
        </authorList>
    </citation>
    <scope>NUCLEOTIDE SEQUENCE [LARGE SCALE GENOMIC DNA]</scope>
    <source>
        <strain evidence="2 3">JCM 15313</strain>
    </source>
</reference>
<dbReference type="InterPro" id="IPR007138">
    <property type="entry name" value="ABM_dom"/>
</dbReference>
<dbReference type="PANTHER" id="PTHR33336">
    <property type="entry name" value="QUINOL MONOOXYGENASE YGIN-RELATED"/>
    <property type="match status" value="1"/>
</dbReference>
<accession>A0ABN2S804</accession>
<gene>
    <name evidence="2" type="ORF">GCM10009799_03140</name>
</gene>
<proteinExistence type="predicted"/>
<dbReference type="InterPro" id="IPR050744">
    <property type="entry name" value="AI-2_Isomerase_LsrG"/>
</dbReference>
<dbReference type="Gene3D" id="3.30.70.100">
    <property type="match status" value="1"/>
</dbReference>
<dbReference type="PANTHER" id="PTHR33336:SF3">
    <property type="entry name" value="ABM DOMAIN-CONTAINING PROTEIN"/>
    <property type="match status" value="1"/>
</dbReference>
<dbReference type="SUPFAM" id="SSF54909">
    <property type="entry name" value="Dimeric alpha+beta barrel"/>
    <property type="match status" value="1"/>
</dbReference>
<sequence>MPQPFGLAVRFFLRDGTETAFDRLVEETVEQIRAREPGTLVYVTHTVTGRPNERVFYELYRDEAAFEEHERQEHVLRFLEQREQYVERFEVDRLAAITGKGYEVDGR</sequence>
<evidence type="ECO:0000313" key="3">
    <source>
        <dbReference type="Proteomes" id="UP001501585"/>
    </source>
</evidence>
<dbReference type="PROSITE" id="PS51725">
    <property type="entry name" value="ABM"/>
    <property type="match status" value="1"/>
</dbReference>
<evidence type="ECO:0000313" key="2">
    <source>
        <dbReference type="EMBL" id="GAA1981419.1"/>
    </source>
</evidence>
<feature type="domain" description="ABM" evidence="1">
    <location>
        <begin position="5"/>
        <end position="98"/>
    </location>
</feature>
<dbReference type="RefSeq" id="WP_344159638.1">
    <property type="nucleotide sequence ID" value="NZ_BAAAPC010000001.1"/>
</dbReference>
<evidence type="ECO:0000259" key="1">
    <source>
        <dbReference type="PROSITE" id="PS51725"/>
    </source>
</evidence>
<dbReference type="InterPro" id="IPR011008">
    <property type="entry name" value="Dimeric_a/b-barrel"/>
</dbReference>
<name>A0ABN2S804_9ACTN</name>
<keyword evidence="3" id="KW-1185">Reference proteome</keyword>
<dbReference type="EMBL" id="BAAAPC010000001">
    <property type="protein sequence ID" value="GAA1981419.1"/>
    <property type="molecule type" value="Genomic_DNA"/>
</dbReference>
<comment type="caution">
    <text evidence="2">The sequence shown here is derived from an EMBL/GenBank/DDBJ whole genome shotgun (WGS) entry which is preliminary data.</text>
</comment>
<dbReference type="Pfam" id="PF03992">
    <property type="entry name" value="ABM"/>
    <property type="match status" value="1"/>
</dbReference>
<organism evidence="2 3">
    <name type="scientific">Nocardiopsis rhodophaea</name>
    <dbReference type="NCBI Taxonomy" id="280238"/>
    <lineage>
        <taxon>Bacteria</taxon>
        <taxon>Bacillati</taxon>
        <taxon>Actinomycetota</taxon>
        <taxon>Actinomycetes</taxon>
        <taxon>Streptosporangiales</taxon>
        <taxon>Nocardiopsidaceae</taxon>
        <taxon>Nocardiopsis</taxon>
    </lineage>
</organism>
<protein>
    <recommendedName>
        <fullName evidence="1">ABM domain-containing protein</fullName>
    </recommendedName>
</protein>